<feature type="region of interest" description="Disordered" evidence="1">
    <location>
        <begin position="263"/>
        <end position="307"/>
    </location>
</feature>
<reference evidence="2 3" key="1">
    <citation type="submission" date="2020-08" db="EMBL/GenBank/DDBJ databases">
        <title>Genomic Encyclopedia of Type Strains, Phase III (KMG-III): the genomes of soil and plant-associated and newly described type strains.</title>
        <authorList>
            <person name="Whitman W."/>
        </authorList>
    </citation>
    <scope>NUCLEOTIDE SEQUENCE [LARGE SCALE GENOMIC DNA]</scope>
    <source>
        <strain evidence="2 3">CECT 3271</strain>
    </source>
</reference>
<evidence type="ECO:0000313" key="3">
    <source>
        <dbReference type="Proteomes" id="UP000530412"/>
    </source>
</evidence>
<dbReference type="Pfam" id="PF19934">
    <property type="entry name" value="DUF6397"/>
    <property type="match status" value="1"/>
</dbReference>
<name>A0AA40SE72_9ACTN</name>
<feature type="region of interest" description="Disordered" evidence="1">
    <location>
        <begin position="1"/>
        <end position="28"/>
    </location>
</feature>
<dbReference type="EMBL" id="JACJIE010000007">
    <property type="protein sequence ID" value="MBA8944879.1"/>
    <property type="molecule type" value="Genomic_DNA"/>
</dbReference>
<organism evidence="2 3">
    <name type="scientific">Streptomyces calvus</name>
    <dbReference type="NCBI Taxonomy" id="67282"/>
    <lineage>
        <taxon>Bacteria</taxon>
        <taxon>Bacillati</taxon>
        <taxon>Actinomycetota</taxon>
        <taxon>Actinomycetes</taxon>
        <taxon>Kitasatosporales</taxon>
        <taxon>Streptomycetaceae</taxon>
        <taxon>Streptomyces</taxon>
    </lineage>
</organism>
<protein>
    <submittedName>
        <fullName evidence="2">Uncharacterized protein</fullName>
    </submittedName>
</protein>
<dbReference type="InterPro" id="IPR045652">
    <property type="entry name" value="DUF6397"/>
</dbReference>
<dbReference type="RefSeq" id="WP_220450331.1">
    <property type="nucleotide sequence ID" value="NZ_BMSU01000003.1"/>
</dbReference>
<evidence type="ECO:0000256" key="1">
    <source>
        <dbReference type="SAM" id="MobiDB-lite"/>
    </source>
</evidence>
<evidence type="ECO:0000313" key="2">
    <source>
        <dbReference type="EMBL" id="MBA8944879.1"/>
    </source>
</evidence>
<feature type="compositionally biased region" description="Polar residues" evidence="1">
    <location>
        <begin position="1"/>
        <end position="14"/>
    </location>
</feature>
<feature type="region of interest" description="Disordered" evidence="1">
    <location>
        <begin position="215"/>
        <end position="234"/>
    </location>
</feature>
<sequence length="307" mass="33737">MSGQHTMTYDTTVTADGGSVAGERDTTVPAGRAARELGLKPSEFDLAVQLGRIRTSPGDGGRRRVARAEIERLRAGPGFPEALRRSVKAVGTAEGAALMQVTGARFTRLARLGVLVPVTFHLNRHRAVVWLYPAEELERFAADDRNAPLLTGRTPEGLRSQLDAGVDLRPRNWRGRRLGFLLRLADDPWARAGAVASLLDPLHVAQAVKDPYERSHLNRFRPPSPGHADPGSPAARITEELMTAQDADEIAWLQSELTRLTARARNHRPAPRPARHRPGPAHRTPRDTGPARPASRGLLGRWRRCTR</sequence>
<proteinExistence type="predicted"/>
<dbReference type="AlphaFoldDB" id="A0AA40SE72"/>
<accession>A0AA40SE72</accession>
<dbReference type="Proteomes" id="UP000530412">
    <property type="component" value="Unassembled WGS sequence"/>
</dbReference>
<gene>
    <name evidence="2" type="ORF">FHS33_003322</name>
</gene>
<feature type="compositionally biased region" description="Basic residues" evidence="1">
    <location>
        <begin position="263"/>
        <end position="280"/>
    </location>
</feature>
<comment type="caution">
    <text evidence="2">The sequence shown here is derived from an EMBL/GenBank/DDBJ whole genome shotgun (WGS) entry which is preliminary data.</text>
</comment>